<name>Q7UEQ1_RHOBA</name>
<reference evidence="1 2" key="1">
    <citation type="journal article" date="2003" name="Proc. Natl. Acad. Sci. U.S.A.">
        <title>Complete genome sequence of the marine planctomycete Pirellula sp. strain 1.</title>
        <authorList>
            <person name="Gloeckner F.O."/>
            <person name="Kube M."/>
            <person name="Bauer M."/>
            <person name="Teeling H."/>
            <person name="Lombardot T."/>
            <person name="Ludwig W."/>
            <person name="Gade D."/>
            <person name="Beck A."/>
            <person name="Borzym K."/>
            <person name="Heitmann K."/>
            <person name="Rabus R."/>
            <person name="Schlesner H."/>
            <person name="Amann R."/>
            <person name="Reinhardt R."/>
        </authorList>
    </citation>
    <scope>NUCLEOTIDE SEQUENCE [LARGE SCALE GENOMIC DNA]</scope>
    <source>
        <strain evidence="2">DSM 10527 / NCIMB 13988 / SH1</strain>
    </source>
</reference>
<gene>
    <name evidence="1" type="ordered locus">RB11204</name>
</gene>
<evidence type="ECO:0000313" key="1">
    <source>
        <dbReference type="EMBL" id="CAD78984.1"/>
    </source>
</evidence>
<organism evidence="1 2">
    <name type="scientific">Rhodopirellula baltica (strain DSM 10527 / NCIMB 13988 / SH1)</name>
    <dbReference type="NCBI Taxonomy" id="243090"/>
    <lineage>
        <taxon>Bacteria</taxon>
        <taxon>Pseudomonadati</taxon>
        <taxon>Planctomycetota</taxon>
        <taxon>Planctomycetia</taxon>
        <taxon>Pirellulales</taxon>
        <taxon>Pirellulaceae</taxon>
        <taxon>Rhodopirellula</taxon>
    </lineage>
</organism>
<dbReference type="HOGENOM" id="CLU_1569459_0_0_0"/>
<dbReference type="InParanoid" id="Q7UEQ1"/>
<dbReference type="STRING" id="243090.RB11204"/>
<dbReference type="KEGG" id="rba:RB11204"/>
<dbReference type="PATRIC" id="fig|243090.15.peg.5422"/>
<protein>
    <submittedName>
        <fullName evidence="1">Uncharacterized protein</fullName>
    </submittedName>
</protein>
<dbReference type="EMBL" id="BX294153">
    <property type="protein sequence ID" value="CAD78984.1"/>
    <property type="molecule type" value="Genomic_DNA"/>
</dbReference>
<accession>Q7UEQ1</accession>
<dbReference type="EnsemblBacteria" id="CAD78984">
    <property type="protein sequence ID" value="CAD78984"/>
    <property type="gene ID" value="RB11204"/>
</dbReference>
<dbReference type="Proteomes" id="UP000001025">
    <property type="component" value="Chromosome"/>
</dbReference>
<evidence type="ECO:0000313" key="2">
    <source>
        <dbReference type="Proteomes" id="UP000001025"/>
    </source>
</evidence>
<keyword evidence="2" id="KW-1185">Reference proteome</keyword>
<sequence length="170" mass="19130">MSLNANPKALRWRRLTDSVCSHRRCERGQTFSARQPTHQIEGRAKQRKSSVLAEHHLGHNFDASVFEDAEKVRDELSQALTTGVLLLDMNISKMHGPMTAKAFRRDRRYQNLKQAVFSGSEPEQSAACNNPLRLSAISSKMPPFGTNNTQKKSQCVLPRSFYALAYASLP</sequence>
<proteinExistence type="predicted"/>
<dbReference type="AlphaFoldDB" id="Q7UEQ1"/>